<gene>
    <name evidence="2" type="ORF">K0M31_012823</name>
</gene>
<evidence type="ECO:0000256" key="1">
    <source>
        <dbReference type="SAM" id="MobiDB-lite"/>
    </source>
</evidence>
<name>A0AA40FJG4_9HYME</name>
<accession>A0AA40FJG4</accession>
<feature type="compositionally biased region" description="Polar residues" evidence="1">
    <location>
        <begin position="7"/>
        <end position="20"/>
    </location>
</feature>
<comment type="caution">
    <text evidence="2">The sequence shown here is derived from an EMBL/GenBank/DDBJ whole genome shotgun (WGS) entry which is preliminary data.</text>
</comment>
<dbReference type="AlphaFoldDB" id="A0AA40FJG4"/>
<feature type="region of interest" description="Disordered" evidence="1">
    <location>
        <begin position="105"/>
        <end position="124"/>
    </location>
</feature>
<organism evidence="2 3">
    <name type="scientific">Melipona bicolor</name>
    <dbReference type="NCBI Taxonomy" id="60889"/>
    <lineage>
        <taxon>Eukaryota</taxon>
        <taxon>Metazoa</taxon>
        <taxon>Ecdysozoa</taxon>
        <taxon>Arthropoda</taxon>
        <taxon>Hexapoda</taxon>
        <taxon>Insecta</taxon>
        <taxon>Pterygota</taxon>
        <taxon>Neoptera</taxon>
        <taxon>Endopterygota</taxon>
        <taxon>Hymenoptera</taxon>
        <taxon>Apocrita</taxon>
        <taxon>Aculeata</taxon>
        <taxon>Apoidea</taxon>
        <taxon>Anthophila</taxon>
        <taxon>Apidae</taxon>
        <taxon>Melipona</taxon>
    </lineage>
</organism>
<proteinExistence type="predicted"/>
<feature type="region of interest" description="Disordered" evidence="1">
    <location>
        <begin position="1"/>
        <end position="92"/>
    </location>
</feature>
<keyword evidence="3" id="KW-1185">Reference proteome</keyword>
<evidence type="ECO:0000313" key="3">
    <source>
        <dbReference type="Proteomes" id="UP001177670"/>
    </source>
</evidence>
<feature type="compositionally biased region" description="Polar residues" evidence="1">
    <location>
        <begin position="75"/>
        <end position="87"/>
    </location>
</feature>
<protein>
    <submittedName>
        <fullName evidence="2">Uncharacterized protein</fullName>
    </submittedName>
</protein>
<dbReference type="EMBL" id="JAHYIQ010000033">
    <property type="protein sequence ID" value="KAK1120099.1"/>
    <property type="molecule type" value="Genomic_DNA"/>
</dbReference>
<dbReference type="Proteomes" id="UP001177670">
    <property type="component" value="Unassembled WGS sequence"/>
</dbReference>
<reference evidence="2" key="1">
    <citation type="submission" date="2021-10" db="EMBL/GenBank/DDBJ databases">
        <title>Melipona bicolor Genome sequencing and assembly.</title>
        <authorList>
            <person name="Araujo N.S."/>
            <person name="Arias M.C."/>
        </authorList>
    </citation>
    <scope>NUCLEOTIDE SEQUENCE</scope>
    <source>
        <strain evidence="2">USP_2M_L1-L4_2017</strain>
        <tissue evidence="2">Whole body</tissue>
    </source>
</reference>
<evidence type="ECO:0000313" key="2">
    <source>
        <dbReference type="EMBL" id="KAK1120099.1"/>
    </source>
</evidence>
<sequence>MAPGSQEKYSNLLKETSSVKLSELIQKRNAGLKRPWTHRSDGLHGPTANKSEPLSLNARPPSAIDGRVKHRTNCGGKTSQSSGPSQTGRRRTQLCSHNPWKTRHLPLAPSLGTRPQICDSRMGKDHRTFTPRKIRATRGRIKAQRGPLFPIENTNTRRLKKAARRINWS</sequence>